<keyword evidence="9" id="KW-1185">Reference proteome</keyword>
<evidence type="ECO:0000256" key="5">
    <source>
        <dbReference type="ARBA" id="ARBA00023128"/>
    </source>
</evidence>
<sequence>MRPTSIIAGASRLPLTPKRGNKDFYKGTGQSRVPGGGHRTGPPGVHVVKGKAKYRILDEKVRVFVGPGAKVLEETELRPYVGTQQLLGSTGGSGSRTQFFNPYSRSSELRPKLPSFSPNPLLLSSSSSSSSSLGLMQSGEGQEEGKLTQKDFTKFSKKYQNLTGEEKQSLIMEFRRNWFNEMSNVYGGNGSSQSNEQIRSEEIQTKELEQRSVDQQQQQTNSSSTTTTIPPTI</sequence>
<dbReference type="Proteomes" id="UP001355207">
    <property type="component" value="Chromosome 1"/>
</dbReference>
<comment type="subcellular location">
    <subcellularLocation>
        <location evidence="1">Mitochondrion</location>
    </subcellularLocation>
</comment>
<dbReference type="GO" id="GO:0005762">
    <property type="term" value="C:mitochondrial large ribosomal subunit"/>
    <property type="evidence" value="ECO:0007669"/>
    <property type="project" value="InterPro"/>
</dbReference>
<evidence type="ECO:0000256" key="3">
    <source>
        <dbReference type="ARBA" id="ARBA00022946"/>
    </source>
</evidence>
<keyword evidence="6" id="KW-0687">Ribonucleoprotein</keyword>
<feature type="compositionally biased region" description="Low complexity" evidence="7">
    <location>
        <begin position="215"/>
        <end position="233"/>
    </location>
</feature>
<evidence type="ECO:0008006" key="10">
    <source>
        <dbReference type="Google" id="ProtNLM"/>
    </source>
</evidence>
<evidence type="ECO:0000256" key="2">
    <source>
        <dbReference type="ARBA" id="ARBA00010152"/>
    </source>
</evidence>
<evidence type="ECO:0000256" key="6">
    <source>
        <dbReference type="ARBA" id="ARBA00023274"/>
    </source>
</evidence>
<evidence type="ECO:0000313" key="9">
    <source>
        <dbReference type="Proteomes" id="UP001355207"/>
    </source>
</evidence>
<dbReference type="AlphaFoldDB" id="A0AAX4JI93"/>
<dbReference type="Pfam" id="PF09809">
    <property type="entry name" value="MRP-L27"/>
    <property type="match status" value="1"/>
</dbReference>
<comment type="similarity">
    <text evidence="2">Belongs to the mitochondrion-specific ribosomal protein mL41 family.</text>
</comment>
<dbReference type="GeneID" id="91090723"/>
<feature type="region of interest" description="Disordered" evidence="7">
    <location>
        <begin position="85"/>
        <end position="149"/>
    </location>
</feature>
<gene>
    <name evidence="8" type="ORF">L201_000051</name>
</gene>
<dbReference type="InterPro" id="IPR019189">
    <property type="entry name" value="Ribosomal_mL41"/>
</dbReference>
<organism evidence="8 9">
    <name type="scientific">Kwoniella dendrophila CBS 6074</name>
    <dbReference type="NCBI Taxonomy" id="1295534"/>
    <lineage>
        <taxon>Eukaryota</taxon>
        <taxon>Fungi</taxon>
        <taxon>Dikarya</taxon>
        <taxon>Basidiomycota</taxon>
        <taxon>Agaricomycotina</taxon>
        <taxon>Tremellomycetes</taxon>
        <taxon>Tremellales</taxon>
        <taxon>Cryptococcaceae</taxon>
        <taxon>Kwoniella</taxon>
    </lineage>
</organism>
<evidence type="ECO:0000256" key="4">
    <source>
        <dbReference type="ARBA" id="ARBA00022980"/>
    </source>
</evidence>
<protein>
    <recommendedName>
        <fullName evidence="10">Ribosomal protein L27</fullName>
    </recommendedName>
</protein>
<accession>A0AAX4JI93</accession>
<feature type="region of interest" description="Disordered" evidence="7">
    <location>
        <begin position="186"/>
        <end position="233"/>
    </location>
</feature>
<evidence type="ECO:0000256" key="1">
    <source>
        <dbReference type="ARBA" id="ARBA00004173"/>
    </source>
</evidence>
<evidence type="ECO:0000313" key="8">
    <source>
        <dbReference type="EMBL" id="WWC85192.1"/>
    </source>
</evidence>
<name>A0AAX4JI93_9TREE</name>
<keyword evidence="3" id="KW-0809">Transit peptide</keyword>
<evidence type="ECO:0000256" key="7">
    <source>
        <dbReference type="SAM" id="MobiDB-lite"/>
    </source>
</evidence>
<proteinExistence type="inferred from homology"/>
<feature type="region of interest" description="Disordered" evidence="7">
    <location>
        <begin position="1"/>
        <end position="44"/>
    </location>
</feature>
<dbReference type="PANTHER" id="PTHR21338">
    <property type="entry name" value="MITOCHONDRIAL RIBOSOMAL PROTEIN L41"/>
    <property type="match status" value="1"/>
</dbReference>
<dbReference type="GO" id="GO:0006412">
    <property type="term" value="P:translation"/>
    <property type="evidence" value="ECO:0007669"/>
    <property type="project" value="TreeGrafter"/>
</dbReference>
<keyword evidence="5" id="KW-0496">Mitochondrion</keyword>
<dbReference type="EMBL" id="CP144098">
    <property type="protein sequence ID" value="WWC85192.1"/>
    <property type="molecule type" value="Genomic_DNA"/>
</dbReference>
<dbReference type="RefSeq" id="XP_066071955.1">
    <property type="nucleotide sequence ID" value="XM_066215858.1"/>
</dbReference>
<reference evidence="8 9" key="1">
    <citation type="submission" date="2024-01" db="EMBL/GenBank/DDBJ databases">
        <title>Comparative genomics of Cryptococcus and Kwoniella reveals pathogenesis evolution and contrasting modes of karyotype evolution via chromosome fusion or intercentromeric recombination.</title>
        <authorList>
            <person name="Coelho M.A."/>
            <person name="David-Palma M."/>
            <person name="Shea T."/>
            <person name="Bowers K."/>
            <person name="McGinley-Smith S."/>
            <person name="Mohammad A.W."/>
            <person name="Gnirke A."/>
            <person name="Yurkov A.M."/>
            <person name="Nowrousian M."/>
            <person name="Sun S."/>
            <person name="Cuomo C.A."/>
            <person name="Heitman J."/>
        </authorList>
    </citation>
    <scope>NUCLEOTIDE SEQUENCE [LARGE SCALE GENOMIC DNA]</scope>
    <source>
        <strain evidence="8 9">CBS 6074</strain>
    </source>
</reference>
<keyword evidence="4" id="KW-0689">Ribosomal protein</keyword>
<dbReference type="GO" id="GO:0003735">
    <property type="term" value="F:structural constituent of ribosome"/>
    <property type="evidence" value="ECO:0007669"/>
    <property type="project" value="InterPro"/>
</dbReference>
<dbReference type="PANTHER" id="PTHR21338:SF0">
    <property type="entry name" value="LARGE RIBOSOMAL SUBUNIT PROTEIN ML41"/>
    <property type="match status" value="1"/>
</dbReference>
<feature type="compositionally biased region" description="Low complexity" evidence="7">
    <location>
        <begin position="113"/>
        <end position="133"/>
    </location>
</feature>
<feature type="compositionally biased region" description="Basic and acidic residues" evidence="7">
    <location>
        <begin position="198"/>
        <end position="212"/>
    </location>
</feature>